<dbReference type="GO" id="GO:0016567">
    <property type="term" value="P:protein ubiquitination"/>
    <property type="evidence" value="ECO:0007669"/>
    <property type="project" value="InterPro"/>
</dbReference>
<dbReference type="Proteomes" id="UP001054889">
    <property type="component" value="Unassembled WGS sequence"/>
</dbReference>
<accession>A0AAV5EQF0</accession>
<dbReference type="InterPro" id="IPR002083">
    <property type="entry name" value="MATH/TRAF_dom"/>
</dbReference>
<dbReference type="AlphaFoldDB" id="A0AAV5EQF0"/>
<dbReference type="Gene3D" id="2.60.210.10">
    <property type="entry name" value="Apoptosis, Tumor Necrosis Factor Receptor Associated Protein 2, Chain A"/>
    <property type="match status" value="1"/>
</dbReference>
<dbReference type="InterPro" id="IPR008974">
    <property type="entry name" value="TRAF-like"/>
</dbReference>
<dbReference type="EMBL" id="BQKI01000077">
    <property type="protein sequence ID" value="GJN24465.1"/>
    <property type="molecule type" value="Genomic_DNA"/>
</dbReference>
<reference evidence="2" key="2">
    <citation type="submission" date="2021-12" db="EMBL/GenBank/DDBJ databases">
        <title>Resequencing data analysis of finger millet.</title>
        <authorList>
            <person name="Hatakeyama M."/>
            <person name="Aluri S."/>
            <person name="Balachadran M.T."/>
            <person name="Sivarajan S.R."/>
            <person name="Poveda L."/>
            <person name="Shimizu-Inatsugi R."/>
            <person name="Schlapbach R."/>
            <person name="Sreeman S.M."/>
            <person name="Shimizu K.K."/>
        </authorList>
    </citation>
    <scope>NUCLEOTIDE SEQUENCE</scope>
</reference>
<name>A0AAV5EQF0_ELECO</name>
<feature type="domain" description="MATH" evidence="1">
    <location>
        <begin position="20"/>
        <end position="149"/>
    </location>
</feature>
<evidence type="ECO:0000313" key="2">
    <source>
        <dbReference type="EMBL" id="GJN24465.1"/>
    </source>
</evidence>
<reference evidence="2" key="1">
    <citation type="journal article" date="2018" name="DNA Res.">
        <title>Multiple hybrid de novo genome assembly of finger millet, an orphan allotetraploid crop.</title>
        <authorList>
            <person name="Hatakeyama M."/>
            <person name="Aluri S."/>
            <person name="Balachadran M.T."/>
            <person name="Sivarajan S.R."/>
            <person name="Patrignani A."/>
            <person name="Gruter S."/>
            <person name="Poveda L."/>
            <person name="Shimizu-Inatsugi R."/>
            <person name="Baeten J."/>
            <person name="Francoijs K.J."/>
            <person name="Nataraja K.N."/>
            <person name="Reddy Y.A.N."/>
            <person name="Phadnis S."/>
            <person name="Ravikumar R.L."/>
            <person name="Schlapbach R."/>
            <person name="Sreeman S.M."/>
            <person name="Shimizu K.K."/>
        </authorList>
    </citation>
    <scope>NUCLEOTIDE SEQUENCE</scope>
</reference>
<dbReference type="PROSITE" id="PS50144">
    <property type="entry name" value="MATH"/>
    <property type="match status" value="1"/>
</dbReference>
<dbReference type="SMART" id="SM00061">
    <property type="entry name" value="MATH"/>
    <property type="match status" value="1"/>
</dbReference>
<dbReference type="Pfam" id="PF22486">
    <property type="entry name" value="MATH_2"/>
    <property type="match status" value="1"/>
</dbReference>
<dbReference type="InterPro" id="IPR045005">
    <property type="entry name" value="BPM1-6"/>
</dbReference>
<gene>
    <name evidence="2" type="primary">gb12205</name>
    <name evidence="2" type="ORF">PR202_gb12205</name>
</gene>
<dbReference type="PANTHER" id="PTHR26379">
    <property type="entry name" value="BTB/POZ AND MATH DOMAIN-CONTAINING PROTEIN 1"/>
    <property type="match status" value="1"/>
</dbReference>
<dbReference type="SUPFAM" id="SSF49599">
    <property type="entry name" value="TRAF domain-like"/>
    <property type="match status" value="1"/>
</dbReference>
<dbReference type="PANTHER" id="PTHR26379:SF443">
    <property type="entry name" value="MATH DOMAIN CONTAINING PROTEIN"/>
    <property type="match status" value="1"/>
</dbReference>
<keyword evidence="3" id="KW-1185">Reference proteome</keyword>
<evidence type="ECO:0000313" key="3">
    <source>
        <dbReference type="Proteomes" id="UP001054889"/>
    </source>
</evidence>
<sequence>MYSLAEEVSLSTVAATATATGHHMLKIKGYSRLQKLHGNCSAVVSVEFQAAGHTWKIAFYPNGAREEDAGFVSVILQLAGNVAAETAIVAEYELDLVHHQDGGPSKHKVEGTGTFRVGNSWGYPKFISKKALERSAFLKDDCLAVHCKIRVIEESVSKEEVVQAQDLERMGLVCPDDDACKRHAVSTAKLTIEDLEMTFVRFAMFLCG</sequence>
<organism evidence="2 3">
    <name type="scientific">Eleusine coracana subsp. coracana</name>
    <dbReference type="NCBI Taxonomy" id="191504"/>
    <lineage>
        <taxon>Eukaryota</taxon>
        <taxon>Viridiplantae</taxon>
        <taxon>Streptophyta</taxon>
        <taxon>Embryophyta</taxon>
        <taxon>Tracheophyta</taxon>
        <taxon>Spermatophyta</taxon>
        <taxon>Magnoliopsida</taxon>
        <taxon>Liliopsida</taxon>
        <taxon>Poales</taxon>
        <taxon>Poaceae</taxon>
        <taxon>PACMAD clade</taxon>
        <taxon>Chloridoideae</taxon>
        <taxon>Cynodonteae</taxon>
        <taxon>Eleusininae</taxon>
        <taxon>Eleusine</taxon>
    </lineage>
</organism>
<proteinExistence type="predicted"/>
<evidence type="ECO:0000259" key="1">
    <source>
        <dbReference type="PROSITE" id="PS50144"/>
    </source>
</evidence>
<protein>
    <recommendedName>
        <fullName evidence="1">MATH domain-containing protein</fullName>
    </recommendedName>
</protein>
<dbReference type="CDD" id="cd00121">
    <property type="entry name" value="MATH"/>
    <property type="match status" value="1"/>
</dbReference>
<comment type="caution">
    <text evidence="2">The sequence shown here is derived from an EMBL/GenBank/DDBJ whole genome shotgun (WGS) entry which is preliminary data.</text>
</comment>